<feature type="transmembrane region" description="Helical" evidence="1">
    <location>
        <begin position="54"/>
        <end position="71"/>
    </location>
</feature>
<dbReference type="Proteomes" id="UP001157186">
    <property type="component" value="Unassembled WGS sequence"/>
</dbReference>
<keyword evidence="1" id="KW-1133">Transmembrane helix</keyword>
<evidence type="ECO:0000313" key="3">
    <source>
        <dbReference type="Proteomes" id="UP001157186"/>
    </source>
</evidence>
<keyword evidence="1" id="KW-0812">Transmembrane</keyword>
<proteinExistence type="predicted"/>
<comment type="caution">
    <text evidence="2">The sequence shown here is derived from an EMBL/GenBank/DDBJ whole genome shotgun (WGS) entry which is preliminary data.</text>
</comment>
<sequence>MKTQSLDLWSNLYLTESKYNLLVTPVNRARLMWPVFLLLNLFVVIFIAYWPKSVLIIECFLVVSYSCWYWLAEPQKDAPISVILLQADGEITLDGVSGYRLHANSRVGWLGCWLLCYSPKAKTSAKFIHKFYAKQQFSPQDYARLSRIILCNNAELNHADVLVKSPSAADHR</sequence>
<name>A0ABQ6GU09_9GAMM</name>
<keyword evidence="3" id="KW-1185">Reference proteome</keyword>
<dbReference type="EMBL" id="BSST01000001">
    <property type="protein sequence ID" value="GLX79408.1"/>
    <property type="molecule type" value="Genomic_DNA"/>
</dbReference>
<keyword evidence="1" id="KW-0472">Membrane</keyword>
<gene>
    <name evidence="2" type="ORF">tinsulaeT_27480</name>
</gene>
<organism evidence="2 3">
    <name type="scientific">Thalassotalea insulae</name>
    <dbReference type="NCBI Taxonomy" id="2056778"/>
    <lineage>
        <taxon>Bacteria</taxon>
        <taxon>Pseudomonadati</taxon>
        <taxon>Pseudomonadota</taxon>
        <taxon>Gammaproteobacteria</taxon>
        <taxon>Alteromonadales</taxon>
        <taxon>Colwelliaceae</taxon>
        <taxon>Thalassotalea</taxon>
    </lineage>
</organism>
<accession>A0ABQ6GU09</accession>
<reference evidence="2 3" key="1">
    <citation type="submission" date="2023-03" db="EMBL/GenBank/DDBJ databases">
        <title>Draft genome sequence of Thalassotalea insulae KCTC 62186T.</title>
        <authorList>
            <person name="Sawabe T."/>
        </authorList>
    </citation>
    <scope>NUCLEOTIDE SEQUENCE [LARGE SCALE GENOMIC DNA]</scope>
    <source>
        <strain evidence="2 3">KCTC 62186</strain>
    </source>
</reference>
<feature type="transmembrane region" description="Helical" evidence="1">
    <location>
        <begin position="31"/>
        <end position="49"/>
    </location>
</feature>
<evidence type="ECO:0000313" key="2">
    <source>
        <dbReference type="EMBL" id="GLX79408.1"/>
    </source>
</evidence>
<evidence type="ECO:0000256" key="1">
    <source>
        <dbReference type="SAM" id="Phobius"/>
    </source>
</evidence>
<evidence type="ECO:0008006" key="4">
    <source>
        <dbReference type="Google" id="ProtNLM"/>
    </source>
</evidence>
<protein>
    <recommendedName>
        <fullName evidence="4">Toxin CptA</fullName>
    </recommendedName>
</protein>